<comment type="similarity">
    <text evidence="4">Belongs to the serine/threonine dehydratase family. DsdA subfamily.</text>
</comment>
<evidence type="ECO:0000259" key="5">
    <source>
        <dbReference type="Pfam" id="PF00291"/>
    </source>
</evidence>
<evidence type="ECO:0000256" key="3">
    <source>
        <dbReference type="ARBA" id="ARBA00023239"/>
    </source>
</evidence>
<evidence type="ECO:0000256" key="4">
    <source>
        <dbReference type="HAMAP-Rule" id="MF_01030"/>
    </source>
</evidence>
<dbReference type="Pfam" id="PF00291">
    <property type="entry name" value="PALP"/>
    <property type="match status" value="1"/>
</dbReference>
<feature type="domain" description="Tryptophan synthase beta chain-like PALP" evidence="5">
    <location>
        <begin position="87"/>
        <end position="396"/>
    </location>
</feature>
<evidence type="ECO:0000256" key="2">
    <source>
        <dbReference type="ARBA" id="ARBA00022898"/>
    </source>
</evidence>
<evidence type="ECO:0000256" key="1">
    <source>
        <dbReference type="ARBA" id="ARBA00001933"/>
    </source>
</evidence>
<gene>
    <name evidence="4" type="primary">dsdA</name>
    <name evidence="6" type="ORF">GGQ99_002122</name>
</gene>
<comment type="cofactor">
    <cofactor evidence="1 4">
        <name>pyridoxal 5'-phosphate</name>
        <dbReference type="ChEBI" id="CHEBI:597326"/>
    </cofactor>
</comment>
<evidence type="ECO:0000313" key="6">
    <source>
        <dbReference type="EMBL" id="MBB4650367.1"/>
    </source>
</evidence>
<feature type="modified residue" description="N6-(pyridoxal phosphate)lysine" evidence="4">
    <location>
        <position position="108"/>
    </location>
</feature>
<dbReference type="InterPro" id="IPR011780">
    <property type="entry name" value="D_Ser_am_lyase"/>
</dbReference>
<sequence length="434" mass="46451">MENKPETIPQEVLNREPYIWMNPGLDSSYVVIPSLDINITDIRAAQARWIRFQPLIARLFPQTVATNGRIDSDLIEISDIPSLFPNAAVESRIFVKTDHDLPITGTIKARGGIYEVLTIAEKLALSTGLISSPEDTLALDSPKAAETFSRFKIIVGSTGNLGFSVGAIARSLGFKAEVHMSKDAKSWKKDRLRRIGVSIVEHPGSYTSAVAAARASAELDQSSFFIDDENSRALFLGYSTAAFDLVRQLKSADIAINADTPANVYLPCGVGGAPGGITFGLKALLGDAVRCYFIEPVNAPCMLVQLASGSDIAIALEDLGLNGETIADGLAVTSASMLVARLMDRLVDGCLTCTDADMVAWVQRLWEQEGLRLEPSAAAPFCGLSQLLAAGSGSNAVHVLWTTGGSHLPDEEFLPLINREPRSVTGDEAVMATT</sequence>
<dbReference type="PANTHER" id="PTHR48078:SF9">
    <property type="entry name" value="D-SERINE DEHYDRATASE"/>
    <property type="match status" value="1"/>
</dbReference>
<dbReference type="GO" id="GO:0008721">
    <property type="term" value="F:D-serine ammonia-lyase activity"/>
    <property type="evidence" value="ECO:0007669"/>
    <property type="project" value="UniProtKB-EC"/>
</dbReference>
<dbReference type="InterPro" id="IPR001926">
    <property type="entry name" value="TrpB-like_PALP"/>
</dbReference>
<dbReference type="EMBL" id="JACHOT010000002">
    <property type="protein sequence ID" value="MBB4650367.1"/>
    <property type="molecule type" value="Genomic_DNA"/>
</dbReference>
<dbReference type="PANTHER" id="PTHR48078">
    <property type="entry name" value="THREONINE DEHYDRATASE, MITOCHONDRIAL-RELATED"/>
    <property type="match status" value="1"/>
</dbReference>
<dbReference type="RefSeq" id="WP_183262499.1">
    <property type="nucleotide sequence ID" value="NZ_BAAAVZ010000002.1"/>
</dbReference>
<dbReference type="SUPFAM" id="SSF53686">
    <property type="entry name" value="Tryptophan synthase beta subunit-like PLP-dependent enzymes"/>
    <property type="match status" value="1"/>
</dbReference>
<organism evidence="6 7">
    <name type="scientific">Aminobacter niigataensis</name>
    <dbReference type="NCBI Taxonomy" id="83265"/>
    <lineage>
        <taxon>Bacteria</taxon>
        <taxon>Pseudomonadati</taxon>
        <taxon>Pseudomonadota</taxon>
        <taxon>Alphaproteobacteria</taxon>
        <taxon>Hyphomicrobiales</taxon>
        <taxon>Phyllobacteriaceae</taxon>
        <taxon>Aminobacter</taxon>
    </lineage>
</organism>
<dbReference type="Proteomes" id="UP000539538">
    <property type="component" value="Unassembled WGS sequence"/>
</dbReference>
<dbReference type="EC" id="4.3.1.18" evidence="4"/>
<keyword evidence="7" id="KW-1185">Reference proteome</keyword>
<dbReference type="HAMAP" id="MF_01030">
    <property type="entry name" value="D_Ser_dehydrat"/>
    <property type="match status" value="1"/>
</dbReference>
<accession>A0ABR6L0T4</accession>
<dbReference type="InterPro" id="IPR036052">
    <property type="entry name" value="TrpB-like_PALP_sf"/>
</dbReference>
<evidence type="ECO:0000313" key="7">
    <source>
        <dbReference type="Proteomes" id="UP000539538"/>
    </source>
</evidence>
<dbReference type="NCBIfam" id="TIGR02035">
    <property type="entry name" value="D_Ser_am_lyase"/>
    <property type="match status" value="1"/>
</dbReference>
<comment type="caution">
    <text evidence="6">The sequence shown here is derived from an EMBL/GenBank/DDBJ whole genome shotgun (WGS) entry which is preliminary data.</text>
</comment>
<keyword evidence="2 4" id="KW-0663">Pyridoxal phosphate</keyword>
<name>A0ABR6L0T4_9HYPH</name>
<dbReference type="InterPro" id="IPR050147">
    <property type="entry name" value="Ser/Thr_Dehydratase"/>
</dbReference>
<dbReference type="Gene3D" id="3.40.50.1100">
    <property type="match status" value="2"/>
</dbReference>
<comment type="catalytic activity">
    <reaction evidence="4">
        <text>D-serine = pyruvate + NH4(+)</text>
        <dbReference type="Rhea" id="RHEA:13977"/>
        <dbReference type="ChEBI" id="CHEBI:15361"/>
        <dbReference type="ChEBI" id="CHEBI:28938"/>
        <dbReference type="ChEBI" id="CHEBI:35247"/>
        <dbReference type="EC" id="4.3.1.18"/>
    </reaction>
</comment>
<reference evidence="6 7" key="1">
    <citation type="submission" date="2020-08" db="EMBL/GenBank/DDBJ databases">
        <title>Genomic Encyclopedia of Type Strains, Phase IV (KMG-IV): sequencing the most valuable type-strain genomes for metagenomic binning, comparative biology and taxonomic classification.</title>
        <authorList>
            <person name="Goeker M."/>
        </authorList>
    </citation>
    <scope>NUCLEOTIDE SEQUENCE [LARGE SCALE GENOMIC DNA]</scope>
    <source>
        <strain evidence="6 7">DSM 7050</strain>
    </source>
</reference>
<protein>
    <recommendedName>
        <fullName evidence="4">Probable D-serine dehydratase</fullName>
        <ecNumber evidence="4">4.3.1.18</ecNumber>
    </recommendedName>
    <alternativeName>
        <fullName evidence="4">D-serine deaminase</fullName>
        <shortName evidence="4">DSD</shortName>
    </alternativeName>
</protein>
<keyword evidence="3 4" id="KW-0456">Lyase</keyword>
<proteinExistence type="inferred from homology"/>
<dbReference type="NCBIfam" id="NF002823">
    <property type="entry name" value="PRK02991.1"/>
    <property type="match status" value="1"/>
</dbReference>